<dbReference type="PANTHER" id="PTHR38451:SF1">
    <property type="entry name" value="TRNA (ADENINE(22)-N(1))-METHYLTRANSFERASE"/>
    <property type="match status" value="1"/>
</dbReference>
<dbReference type="Gene3D" id="1.10.287.1890">
    <property type="match status" value="1"/>
</dbReference>
<dbReference type="PANTHER" id="PTHR38451">
    <property type="entry name" value="TRNA (ADENINE(22)-N(1))-METHYLTRANSFERASE"/>
    <property type="match status" value="1"/>
</dbReference>
<proteinExistence type="predicted"/>
<protein>
    <submittedName>
        <fullName evidence="1">tRNA (Adenine-N(1))-methyltransferase</fullName>
    </submittedName>
</protein>
<dbReference type="SUPFAM" id="SSF53335">
    <property type="entry name" value="S-adenosyl-L-methionine-dependent methyltransferases"/>
    <property type="match status" value="1"/>
</dbReference>
<name>A0A5J5HZ54_9BACI</name>
<keyword evidence="2" id="KW-1185">Reference proteome</keyword>
<dbReference type="EMBL" id="VYKL01000015">
    <property type="protein sequence ID" value="KAA9026334.1"/>
    <property type="molecule type" value="Genomic_DNA"/>
</dbReference>
<dbReference type="RefSeq" id="WP_150439983.1">
    <property type="nucleotide sequence ID" value="NZ_VYKL01000015.1"/>
</dbReference>
<evidence type="ECO:0000313" key="1">
    <source>
        <dbReference type="EMBL" id="KAA9026334.1"/>
    </source>
</evidence>
<keyword evidence="1" id="KW-0808">Transferase</keyword>
<gene>
    <name evidence="1" type="ORF">F4V44_10745</name>
</gene>
<dbReference type="InterPro" id="IPR029063">
    <property type="entry name" value="SAM-dependent_MTases_sf"/>
</dbReference>
<sequence length="239" mass="27062">MNSEKLSYRLETVAKYIPQDYRIADIGSDHAYLPCYVVQKGIVPWAIAGEVVEGPYQSAKRQVEEEELIEKISVRKGDGLEVIEEGEVECITIAGMGGSLIASILEKGKEKLTHVKRLILQPNISAISIRTWLLENGWGLIAEEIIEEDGKIYEVLVAEKGNEKKSYQNNLEKGLLFGPYLLSEQNPIFHKKWISEKKNWLTILAKLEQASDSVENREKKAELMKKIKMAEEVLSDEES</sequence>
<comment type="caution">
    <text evidence="1">The sequence shown here is derived from an EMBL/GenBank/DDBJ whole genome shotgun (WGS) entry which is preliminary data.</text>
</comment>
<dbReference type="OrthoDB" id="5881184at2"/>
<dbReference type="Pfam" id="PF04816">
    <property type="entry name" value="TrmK"/>
    <property type="match status" value="1"/>
</dbReference>
<dbReference type="GO" id="GO:0032259">
    <property type="term" value="P:methylation"/>
    <property type="evidence" value="ECO:0007669"/>
    <property type="project" value="UniProtKB-KW"/>
</dbReference>
<dbReference type="GO" id="GO:0160105">
    <property type="term" value="F:tRNA (adenine(22)-N1)-methyltransferase activity"/>
    <property type="evidence" value="ECO:0007669"/>
    <property type="project" value="InterPro"/>
</dbReference>
<dbReference type="InterPro" id="IPR006901">
    <property type="entry name" value="TrmK"/>
</dbReference>
<dbReference type="AlphaFoldDB" id="A0A5J5HZ54"/>
<keyword evidence="1" id="KW-0489">Methyltransferase</keyword>
<accession>A0A5J5HZ54</accession>
<dbReference type="PIRSF" id="PIRSF018637">
    <property type="entry name" value="TrmK"/>
    <property type="match status" value="1"/>
</dbReference>
<organism evidence="1 2">
    <name type="scientific">Niallia endozanthoxylica</name>
    <dbReference type="NCBI Taxonomy" id="2036016"/>
    <lineage>
        <taxon>Bacteria</taxon>
        <taxon>Bacillati</taxon>
        <taxon>Bacillota</taxon>
        <taxon>Bacilli</taxon>
        <taxon>Bacillales</taxon>
        <taxon>Bacillaceae</taxon>
        <taxon>Niallia</taxon>
    </lineage>
</organism>
<evidence type="ECO:0000313" key="2">
    <source>
        <dbReference type="Proteomes" id="UP000326671"/>
    </source>
</evidence>
<reference evidence="1 2" key="1">
    <citation type="submission" date="2019-09" db="EMBL/GenBank/DDBJ databases">
        <title>Whole genome sequences of isolates from the Mars Exploration Rovers.</title>
        <authorList>
            <person name="Seuylemezian A."/>
            <person name="Vaishampayan P."/>
        </authorList>
    </citation>
    <scope>NUCLEOTIDE SEQUENCE [LARGE SCALE GENOMIC DNA]</scope>
    <source>
        <strain evidence="1 2">MER_TA_151</strain>
    </source>
</reference>
<dbReference type="Gene3D" id="3.40.50.150">
    <property type="entry name" value="Vaccinia Virus protein VP39"/>
    <property type="match status" value="1"/>
</dbReference>
<dbReference type="Proteomes" id="UP000326671">
    <property type="component" value="Unassembled WGS sequence"/>
</dbReference>